<evidence type="ECO:0000313" key="2">
    <source>
        <dbReference type="Proteomes" id="UP001283361"/>
    </source>
</evidence>
<evidence type="ECO:0000313" key="1">
    <source>
        <dbReference type="EMBL" id="KAK3730299.1"/>
    </source>
</evidence>
<sequence length="129" mass="14736">MHKDKRRNMRMFTCRPGMLGHRLFLSRLMFSRFKKVRNSICFYRDYVLSKRGKLDAMNEKIVKVTLSYLFSHLATRQDLAVSAVITPAQLSPTAETIPVDILRIFLEIIGVNATRASHLTGNGSSFSDL</sequence>
<dbReference type="Proteomes" id="UP001283361">
    <property type="component" value="Unassembled WGS sequence"/>
</dbReference>
<comment type="caution">
    <text evidence="1">The sequence shown here is derived from an EMBL/GenBank/DDBJ whole genome shotgun (WGS) entry which is preliminary data.</text>
</comment>
<dbReference type="AlphaFoldDB" id="A0AAE0Y2N7"/>
<name>A0AAE0Y2N7_9GAST</name>
<keyword evidence="2" id="KW-1185">Reference proteome</keyword>
<dbReference type="EMBL" id="JAWDGP010007084">
    <property type="protein sequence ID" value="KAK3730299.1"/>
    <property type="molecule type" value="Genomic_DNA"/>
</dbReference>
<gene>
    <name evidence="1" type="ORF">RRG08_013594</name>
</gene>
<organism evidence="1 2">
    <name type="scientific">Elysia crispata</name>
    <name type="common">lettuce slug</name>
    <dbReference type="NCBI Taxonomy" id="231223"/>
    <lineage>
        <taxon>Eukaryota</taxon>
        <taxon>Metazoa</taxon>
        <taxon>Spiralia</taxon>
        <taxon>Lophotrochozoa</taxon>
        <taxon>Mollusca</taxon>
        <taxon>Gastropoda</taxon>
        <taxon>Heterobranchia</taxon>
        <taxon>Euthyneura</taxon>
        <taxon>Panpulmonata</taxon>
        <taxon>Sacoglossa</taxon>
        <taxon>Placobranchoidea</taxon>
        <taxon>Plakobranchidae</taxon>
        <taxon>Elysia</taxon>
    </lineage>
</organism>
<proteinExistence type="predicted"/>
<reference evidence="1" key="1">
    <citation type="journal article" date="2023" name="G3 (Bethesda)">
        <title>A reference genome for the long-term kleptoplast-retaining sea slug Elysia crispata morphotype clarki.</title>
        <authorList>
            <person name="Eastman K.E."/>
            <person name="Pendleton A.L."/>
            <person name="Shaikh M.A."/>
            <person name="Suttiyut T."/>
            <person name="Ogas R."/>
            <person name="Tomko P."/>
            <person name="Gavelis G."/>
            <person name="Widhalm J.R."/>
            <person name="Wisecaver J.H."/>
        </authorList>
    </citation>
    <scope>NUCLEOTIDE SEQUENCE</scope>
    <source>
        <strain evidence="1">ECLA1</strain>
    </source>
</reference>
<accession>A0AAE0Y2N7</accession>
<protein>
    <submittedName>
        <fullName evidence="1">Uncharacterized protein</fullName>
    </submittedName>
</protein>